<gene>
    <name evidence="2" type="ORF">GCM10010185_06030</name>
</gene>
<evidence type="ECO:0000313" key="3">
    <source>
        <dbReference type="Proteomes" id="UP000639606"/>
    </source>
</evidence>
<feature type="transmembrane region" description="Helical" evidence="1">
    <location>
        <begin position="30"/>
        <end position="49"/>
    </location>
</feature>
<keyword evidence="3" id="KW-1185">Reference proteome</keyword>
<feature type="transmembrane region" description="Helical" evidence="1">
    <location>
        <begin position="55"/>
        <end position="73"/>
    </location>
</feature>
<dbReference type="AlphaFoldDB" id="A0A918AGS3"/>
<dbReference type="Proteomes" id="UP000639606">
    <property type="component" value="Unassembled WGS sequence"/>
</dbReference>
<sequence length="168" mass="18680">MVLPNQPSTEGTALDDRWTQHCLERASRRAFGWTALGALAFLAQLLLVLRIGAASPLPVLLLAFSLAVVAWALRSRPPLPPLMADEPWLFARVHWRNGRLVVHGTRPLVLDVRGAGPLVRGRIRRHRRAWLVRPDPAGNTVVAFRGVPRLFPAEVLRAPAPRARRRSA</sequence>
<evidence type="ECO:0000256" key="1">
    <source>
        <dbReference type="SAM" id="Phobius"/>
    </source>
</evidence>
<dbReference type="RefSeq" id="WP_189221759.1">
    <property type="nucleotide sequence ID" value="NZ_JAGINV010000001.1"/>
</dbReference>
<comment type="caution">
    <text evidence="2">The sequence shown here is derived from an EMBL/GenBank/DDBJ whole genome shotgun (WGS) entry which is preliminary data.</text>
</comment>
<reference evidence="2" key="1">
    <citation type="journal article" date="2014" name="Int. J. Syst. Evol. Microbiol.">
        <title>Complete genome sequence of Corynebacterium casei LMG S-19264T (=DSM 44701T), isolated from a smear-ripened cheese.</title>
        <authorList>
            <consortium name="US DOE Joint Genome Institute (JGI-PGF)"/>
            <person name="Walter F."/>
            <person name="Albersmeier A."/>
            <person name="Kalinowski J."/>
            <person name="Ruckert C."/>
        </authorList>
    </citation>
    <scope>NUCLEOTIDE SEQUENCE</scope>
    <source>
        <strain evidence="2">JCM 3313</strain>
    </source>
</reference>
<evidence type="ECO:0000313" key="2">
    <source>
        <dbReference type="EMBL" id="GGP37458.1"/>
    </source>
</evidence>
<accession>A0A918AGS3</accession>
<organism evidence="2 3">
    <name type="scientific">Saccharothrix coeruleofusca</name>
    <dbReference type="NCBI Taxonomy" id="33919"/>
    <lineage>
        <taxon>Bacteria</taxon>
        <taxon>Bacillati</taxon>
        <taxon>Actinomycetota</taxon>
        <taxon>Actinomycetes</taxon>
        <taxon>Pseudonocardiales</taxon>
        <taxon>Pseudonocardiaceae</taxon>
        <taxon>Saccharothrix</taxon>
    </lineage>
</organism>
<reference evidence="2" key="2">
    <citation type="submission" date="2020-09" db="EMBL/GenBank/DDBJ databases">
        <authorList>
            <person name="Sun Q."/>
            <person name="Ohkuma M."/>
        </authorList>
    </citation>
    <scope>NUCLEOTIDE SEQUENCE</scope>
    <source>
        <strain evidence="2">JCM 3313</strain>
    </source>
</reference>
<keyword evidence="1" id="KW-0472">Membrane</keyword>
<dbReference type="EMBL" id="BMRG01000001">
    <property type="protein sequence ID" value="GGP37458.1"/>
    <property type="molecule type" value="Genomic_DNA"/>
</dbReference>
<name>A0A918AGS3_9PSEU</name>
<proteinExistence type="predicted"/>
<keyword evidence="1" id="KW-0812">Transmembrane</keyword>
<keyword evidence="1" id="KW-1133">Transmembrane helix</keyword>
<protein>
    <submittedName>
        <fullName evidence="2">Uncharacterized protein</fullName>
    </submittedName>
</protein>